<dbReference type="AlphaFoldDB" id="A0A0P1FAC4"/>
<dbReference type="InterPro" id="IPR008995">
    <property type="entry name" value="Mo/tungstate-bd_C_term_dom"/>
</dbReference>
<dbReference type="FunFam" id="3.40.50.300:FF:000042">
    <property type="entry name" value="Maltose/maltodextrin ABC transporter, ATP-binding protein"/>
    <property type="match status" value="1"/>
</dbReference>
<dbReference type="GO" id="GO:0016887">
    <property type="term" value="F:ATP hydrolysis activity"/>
    <property type="evidence" value="ECO:0007669"/>
    <property type="project" value="InterPro"/>
</dbReference>
<dbReference type="InterPro" id="IPR017871">
    <property type="entry name" value="ABC_transporter-like_CS"/>
</dbReference>
<dbReference type="STRING" id="53501.SAMN04488043_10213"/>
<dbReference type="Gene3D" id="3.40.50.300">
    <property type="entry name" value="P-loop containing nucleotide triphosphate hydrolases"/>
    <property type="match status" value="1"/>
</dbReference>
<dbReference type="Pfam" id="PF00005">
    <property type="entry name" value="ABC_tran"/>
    <property type="match status" value="1"/>
</dbReference>
<dbReference type="GO" id="GO:0005524">
    <property type="term" value="F:ATP binding"/>
    <property type="evidence" value="ECO:0007669"/>
    <property type="project" value="UniProtKB-KW"/>
</dbReference>
<proteinExistence type="inferred from homology"/>
<keyword evidence="7" id="KW-1185">Reference proteome</keyword>
<keyword evidence="4 6" id="KW-0067">ATP-binding</keyword>
<name>A0A0P1FAC4_THAGE</name>
<dbReference type="PROSITE" id="PS00211">
    <property type="entry name" value="ABC_TRANSPORTER_1"/>
    <property type="match status" value="1"/>
</dbReference>
<accession>A0A0P1FAC4</accession>
<sequence>MAELTFSNLTKRFDGAPALDGINAAIGSGEFVALLGPSGCGKTTLLRLTAGFEQPDEGEIRIGGDIVAGEGRFVPPEAREIGIVFQSYALWPHKTVAGNVSYPLEVRRIPQAERKARVAEALDLTGLRDFADRMPSQLSGGQRQRVALARCLVFEPRAVLLDEPLANLDLALRASMHDVFSMFHRRTGATMLYVTHDQSEALALADRVAVMESGRIRQFAAPEVLYREPADCFVAGFVGDGAVVATRRTGHSEAGRVLLSVLGQDIWCRSSTSAPSHVSIRPEAITLSETAPLRAQVISCTYLGGRFRLVLDAEGEALVAFAPQRAAVGETVGLTIRDPWAFHDPEAESLMAGALTHA</sequence>
<evidence type="ECO:0000259" key="5">
    <source>
        <dbReference type="PROSITE" id="PS50893"/>
    </source>
</evidence>
<protein>
    <submittedName>
        <fullName evidence="6">Spermidine/putrescine import ATP-binding protein PotA</fullName>
        <ecNumber evidence="6">3.6.3.31</ecNumber>
    </submittedName>
</protein>
<dbReference type="InterPro" id="IPR050093">
    <property type="entry name" value="ABC_SmlMolc_Importer"/>
</dbReference>
<dbReference type="SUPFAM" id="SSF50331">
    <property type="entry name" value="MOP-like"/>
    <property type="match status" value="1"/>
</dbReference>
<keyword evidence="6" id="KW-0378">Hydrolase</keyword>
<dbReference type="EC" id="3.6.3.31" evidence="6"/>
<comment type="similarity">
    <text evidence="1">Belongs to the ABC transporter superfamily.</text>
</comment>
<evidence type="ECO:0000313" key="7">
    <source>
        <dbReference type="Proteomes" id="UP000051587"/>
    </source>
</evidence>
<dbReference type="EMBL" id="CYSA01000015">
    <property type="protein sequence ID" value="CUH65064.1"/>
    <property type="molecule type" value="Genomic_DNA"/>
</dbReference>
<dbReference type="PROSITE" id="PS50893">
    <property type="entry name" value="ABC_TRANSPORTER_2"/>
    <property type="match status" value="1"/>
</dbReference>
<evidence type="ECO:0000256" key="4">
    <source>
        <dbReference type="ARBA" id="ARBA00022840"/>
    </source>
</evidence>
<keyword evidence="2" id="KW-0813">Transport</keyword>
<evidence type="ECO:0000256" key="3">
    <source>
        <dbReference type="ARBA" id="ARBA00022741"/>
    </source>
</evidence>
<dbReference type="InterPro" id="IPR003439">
    <property type="entry name" value="ABC_transporter-like_ATP-bd"/>
</dbReference>
<keyword evidence="3" id="KW-0547">Nucleotide-binding</keyword>
<dbReference type="Gene3D" id="2.40.50.100">
    <property type="match status" value="1"/>
</dbReference>
<organism evidence="6 7">
    <name type="scientific">Thalassovita gelatinovora</name>
    <name type="common">Thalassobius gelatinovorus</name>
    <dbReference type="NCBI Taxonomy" id="53501"/>
    <lineage>
        <taxon>Bacteria</taxon>
        <taxon>Pseudomonadati</taxon>
        <taxon>Pseudomonadota</taxon>
        <taxon>Alphaproteobacteria</taxon>
        <taxon>Rhodobacterales</taxon>
        <taxon>Roseobacteraceae</taxon>
        <taxon>Thalassovita</taxon>
    </lineage>
</organism>
<dbReference type="GO" id="GO:0140359">
    <property type="term" value="F:ABC-type transporter activity"/>
    <property type="evidence" value="ECO:0007669"/>
    <property type="project" value="UniProtKB-ARBA"/>
</dbReference>
<dbReference type="InterPro" id="IPR013611">
    <property type="entry name" value="Transp-assoc_OB_typ2"/>
</dbReference>
<dbReference type="RefSeq" id="WP_058262373.1">
    <property type="nucleotide sequence ID" value="NZ_CP051181.1"/>
</dbReference>
<dbReference type="SUPFAM" id="SSF52540">
    <property type="entry name" value="P-loop containing nucleoside triphosphate hydrolases"/>
    <property type="match status" value="1"/>
</dbReference>
<gene>
    <name evidence="6" type="primary">potA_4</name>
    <name evidence="6" type="ORF">TG4357_01662</name>
</gene>
<dbReference type="InterPro" id="IPR003593">
    <property type="entry name" value="AAA+_ATPase"/>
</dbReference>
<dbReference type="Proteomes" id="UP000051587">
    <property type="component" value="Unassembled WGS sequence"/>
</dbReference>
<evidence type="ECO:0000313" key="6">
    <source>
        <dbReference type="EMBL" id="CUH65064.1"/>
    </source>
</evidence>
<evidence type="ECO:0000256" key="1">
    <source>
        <dbReference type="ARBA" id="ARBA00005417"/>
    </source>
</evidence>
<dbReference type="InterPro" id="IPR027417">
    <property type="entry name" value="P-loop_NTPase"/>
</dbReference>
<evidence type="ECO:0000256" key="2">
    <source>
        <dbReference type="ARBA" id="ARBA00022448"/>
    </source>
</evidence>
<dbReference type="PANTHER" id="PTHR42781">
    <property type="entry name" value="SPERMIDINE/PUTRESCINE IMPORT ATP-BINDING PROTEIN POTA"/>
    <property type="match status" value="1"/>
</dbReference>
<dbReference type="PANTHER" id="PTHR42781:SF4">
    <property type="entry name" value="SPERMIDINE_PUTRESCINE IMPORT ATP-BINDING PROTEIN POTA"/>
    <property type="match status" value="1"/>
</dbReference>
<dbReference type="SMART" id="SM00382">
    <property type="entry name" value="AAA"/>
    <property type="match status" value="1"/>
</dbReference>
<dbReference type="Pfam" id="PF08402">
    <property type="entry name" value="TOBE_2"/>
    <property type="match status" value="1"/>
</dbReference>
<feature type="domain" description="ABC transporter" evidence="5">
    <location>
        <begin position="4"/>
        <end position="238"/>
    </location>
</feature>
<dbReference type="OrthoDB" id="9802264at2"/>
<reference evidence="6 7" key="1">
    <citation type="submission" date="2015-09" db="EMBL/GenBank/DDBJ databases">
        <authorList>
            <consortium name="Swine Surveillance"/>
        </authorList>
    </citation>
    <scope>NUCLEOTIDE SEQUENCE [LARGE SCALE GENOMIC DNA]</scope>
    <source>
        <strain evidence="6 7">CECT 4357</strain>
    </source>
</reference>
<dbReference type="GO" id="GO:0043190">
    <property type="term" value="C:ATP-binding cassette (ABC) transporter complex"/>
    <property type="evidence" value="ECO:0007669"/>
    <property type="project" value="InterPro"/>
</dbReference>